<dbReference type="SUPFAM" id="SSF141072">
    <property type="entry name" value="CalX-like"/>
    <property type="match status" value="1"/>
</dbReference>
<dbReference type="InterPro" id="IPR036852">
    <property type="entry name" value="Peptidase_S8/S53_dom_sf"/>
</dbReference>
<dbReference type="InterPro" id="IPR003644">
    <property type="entry name" value="Calx_beta"/>
</dbReference>
<sequence>MSILEIDAFNGSYSYTDGVTGLEPTDIYQLPLLESGNLRLALGGLSAPVALEVRDELGTLLRTVEIDASNPEAINLSDLSAGNYFLQVARTNKNTGYNLNIDTITGQQVDSGFFVSDEESMTLDILTGGNTPQEIAVVNLEGMEQFNPGSEAYIKEAARRALSNSALGRVLVSGSGNQTGLSGVFPWEREISGNFDGAPSRYAATFTAQPGDKFALMAVRNNTIQNVFDNPQVTGSKSPVFSLEEAGGAGGFAITQSELANGTTFSIDKNGNVKETVIYISKPEPEPTPPVVVPPLVDESSVVVPPVVDESSVVVPPVVDESSVVVPPVVDVGGNNLPPKVSDITAQMDPLGKSVTIAGTVSDRNGASDIERVEFLLHTAGDSWITLGTTSSFTVDAADGEQVSFNYAWTPNLDLAAGSYKVKAIAYDREGKSSNASLADLDILADLKITDPSDDSETTEKNLPPKDLNFTAQMDTVGQSVAIAGTVSDDNGARDIALVEFFLHTGGDSWTTLGTTDSFTVNAADGEQVSFNYAWTADLAAGSYKVKAIAYDRKGQPSDASFADLNIIDIPDDPETTENNLPPKVLNFTAQMDAVGKSVTIAGTVSDRNGASNIERVEFFLHTAGDSWTPLGTISSVTVDAANSETASFNYAWTPNLDLAAGSYKVKAIAYDRGGKRSNASLADLDILADLNIIDIPGTSGSTNPTDPVTPPDRLPGSPEGLDFTILPIYTNEETLSLTGGKVQDTDGTDDIDKIQFFLRTVGGEWVEFGEGKSLTAAGDGVTRFDFSHDLTGLTPGSYQLRAVAYDKAGKPSNFKERNFAIITEPGGEGLSDELRVDLAGAANLDRYNREDLAATKQSVVWVTPGRSATDLATSLGAVNLGETGQIPNTYIWEFPVPPDGQNTPEYIANRLASLPGVEFAYPNVPVPIKLMSTSSDDGYKYPQWNLQSWVNPDVPSSIADAWKIISQRTNLPVRGRDAVIGIVDDGVDYDHPEFVNRYKSGVSWDFSDGDADPFPQSNRTFSANVLDYNVRPNYVRFNLPVTLTGLVTDVTLNLKLASGLGKGQLDGLTFKLYSPSDQAKEPFDWLSYAGLWWRYPGWHDVNGSKYTGFTPKPSMKAGESFSMENDFDGIYAGGTWQLEVSFDPYYKSYNPENIAKSLIESWSLDVETANPHGTAVTGVAGAGGNLLSGVAPESQFAALRLIGTVEAVTSTYDTPGSTIANALFQAKTAPGGVNRNNEIDIFNNSWGPEYMREFPLAIAAVESGFKRGRNGLGNVYIFSSGNDGAKIGHINYNNLANSRGAIAVGAITRDGKLAKYSTPAPFVVAYSDNATNDPDYEILTTAIVQQQQITDFGGTSAAAPFVAGVTALMLDANPNLTARDVQHIFAETAYKNDPAHSGWRVNGAGYDVNPQYGFGAVDPVAAVNAAMNWAPVGEEVKVTGGQEFKNVLQDIKENEIVTDKIAIGEDITVERAEVIVEIDHPDWKDLTFILKSPDGTESTLMHYIPDDVYGIGETYTVHPGSSYWAFTSTQHWGESSLGEWTLEVRDQNRNLIEGNWKAWRLNLYGAEPTVNVKATQPDATESGIEGEFTISRTGNTKNPLTVNYTVGGTATKDTDYQPLTGSVVIPAGQSSALVTVKPIFDHPLNEGDETVKLTLTSGSDDNFYNLGRNLTDTVTIANSTVPLDNWNAKFINRTADNVADRTTYDFSEPVALRNLGYQSNNGKFGLKVDWGSNSPNAPEVQADNFAMQTWTRKNFEAGKLYKIVTQSDDGVWFRLKNAKTREWVGDSVVLEDDGADWRDRNVSDTPRTIFFKVPVTGEYDFYVDYYDKDAEAAIDFTVEEAQYFAEDVDPFSEWHSTIYWWDRKSGERPAGDFFANGGDPSNLIGLVNLGSDIRADGKKGISVDWGDGPALGKESLPDNNFAIRSFTEENLEAGRQYQMRVKADDGFQLLAKNKATNEVVYITPKNVWLPTTSGEEQVINFTVPRNGVYEIYFDTYEERGNASFDLSWEVVN</sequence>
<proteinExistence type="inferred from homology"/>
<dbReference type="InterPro" id="IPR002884">
    <property type="entry name" value="P_dom"/>
</dbReference>
<evidence type="ECO:0000256" key="1">
    <source>
        <dbReference type="ARBA" id="ARBA00011073"/>
    </source>
</evidence>
<evidence type="ECO:0000256" key="6">
    <source>
        <dbReference type="ARBA" id="ARBA00022825"/>
    </source>
</evidence>
<keyword evidence="2 8" id="KW-0645">Protease</keyword>
<evidence type="ECO:0000256" key="7">
    <source>
        <dbReference type="ARBA" id="ARBA00022837"/>
    </source>
</evidence>
<dbReference type="PANTHER" id="PTHR42884:SF14">
    <property type="entry name" value="NEUROENDOCRINE CONVERTASE 1"/>
    <property type="match status" value="1"/>
</dbReference>
<dbReference type="GO" id="GO:0012505">
    <property type="term" value="C:endomembrane system"/>
    <property type="evidence" value="ECO:0007669"/>
    <property type="project" value="UniProtKB-ARBA"/>
</dbReference>
<feature type="active site" description="Charge relay system" evidence="8">
    <location>
        <position position="1173"/>
    </location>
</feature>
<comment type="caution">
    <text evidence="12">The sequence shown here is derived from an EMBL/GenBank/DDBJ whole genome shotgun (WGS) entry which is preliminary data.</text>
</comment>
<dbReference type="InterPro" id="IPR022398">
    <property type="entry name" value="Peptidase_S8_His-AS"/>
</dbReference>
<dbReference type="PROSITE" id="PS51829">
    <property type="entry name" value="P_HOMO_B"/>
    <property type="match status" value="1"/>
</dbReference>
<evidence type="ECO:0000256" key="8">
    <source>
        <dbReference type="PROSITE-ProRule" id="PRU01240"/>
    </source>
</evidence>
<dbReference type="InterPro" id="IPR038081">
    <property type="entry name" value="CalX-like_sf"/>
</dbReference>
<evidence type="ECO:0000256" key="5">
    <source>
        <dbReference type="ARBA" id="ARBA00022801"/>
    </source>
</evidence>
<dbReference type="GO" id="GO:0004252">
    <property type="term" value="F:serine-type endopeptidase activity"/>
    <property type="evidence" value="ECO:0007669"/>
    <property type="project" value="UniProtKB-UniRule"/>
</dbReference>
<dbReference type="PROSITE" id="PS00138">
    <property type="entry name" value="SUBTILASE_SER"/>
    <property type="match status" value="1"/>
</dbReference>
<dbReference type="InterPro" id="IPR000209">
    <property type="entry name" value="Peptidase_S8/S53_dom"/>
</dbReference>
<comment type="similarity">
    <text evidence="1 8 9">Belongs to the peptidase S8 family.</text>
</comment>
<dbReference type="SMART" id="SM00237">
    <property type="entry name" value="Calx_beta"/>
    <property type="match status" value="1"/>
</dbReference>
<dbReference type="GO" id="GO:0007154">
    <property type="term" value="P:cell communication"/>
    <property type="evidence" value="ECO:0007669"/>
    <property type="project" value="InterPro"/>
</dbReference>
<evidence type="ECO:0000256" key="9">
    <source>
        <dbReference type="RuleBase" id="RU003355"/>
    </source>
</evidence>
<feature type="region of interest" description="Disordered" evidence="10">
    <location>
        <begin position="699"/>
        <end position="718"/>
    </location>
</feature>
<accession>A0A7C3VIJ9</accession>
<reference evidence="12" key="1">
    <citation type="journal article" date="2020" name="mSystems">
        <title>Genome- and Community-Level Interaction Insights into Carbon Utilization and Element Cycling Functions of Hydrothermarchaeota in Hydrothermal Sediment.</title>
        <authorList>
            <person name="Zhou Z."/>
            <person name="Liu Y."/>
            <person name="Xu W."/>
            <person name="Pan J."/>
            <person name="Luo Z.H."/>
            <person name="Li M."/>
        </authorList>
    </citation>
    <scope>NUCLEOTIDE SEQUENCE [LARGE SCALE GENOMIC DNA]</scope>
    <source>
        <strain evidence="12">SpSt-374</strain>
    </source>
</reference>
<keyword evidence="6 8" id="KW-0720">Serine protease</keyword>
<organism evidence="12">
    <name type="scientific">Planktothricoides sp. SpSt-374</name>
    <dbReference type="NCBI Taxonomy" id="2282167"/>
    <lineage>
        <taxon>Bacteria</taxon>
        <taxon>Bacillati</taxon>
        <taxon>Cyanobacteriota</taxon>
        <taxon>Cyanophyceae</taxon>
        <taxon>Oscillatoriophycideae</taxon>
        <taxon>Oscillatoriales</taxon>
        <taxon>Oscillatoriaceae</taxon>
        <taxon>Planktothricoides</taxon>
    </lineage>
</organism>
<evidence type="ECO:0000256" key="10">
    <source>
        <dbReference type="SAM" id="MobiDB-lite"/>
    </source>
</evidence>
<dbReference type="Pfam" id="PF00082">
    <property type="entry name" value="Peptidase_S8"/>
    <property type="match status" value="1"/>
</dbReference>
<dbReference type="PROSITE" id="PS00137">
    <property type="entry name" value="SUBTILASE_HIS"/>
    <property type="match status" value="1"/>
</dbReference>
<dbReference type="GO" id="GO:0005737">
    <property type="term" value="C:cytoplasm"/>
    <property type="evidence" value="ECO:0007669"/>
    <property type="project" value="UniProtKB-ARBA"/>
</dbReference>
<dbReference type="InterPro" id="IPR013783">
    <property type="entry name" value="Ig-like_fold"/>
</dbReference>
<dbReference type="InterPro" id="IPR015500">
    <property type="entry name" value="Peptidase_S8_subtilisin-rel"/>
</dbReference>
<name>A0A7C3VIJ9_9CYAN</name>
<dbReference type="Gene3D" id="3.40.50.200">
    <property type="entry name" value="Peptidase S8/S53 domain"/>
    <property type="match status" value="2"/>
</dbReference>
<dbReference type="GO" id="GO:0016020">
    <property type="term" value="C:membrane"/>
    <property type="evidence" value="ECO:0007669"/>
    <property type="project" value="InterPro"/>
</dbReference>
<keyword evidence="5 8" id="KW-0378">Hydrolase</keyword>
<feature type="active site" description="Charge relay system" evidence="8">
    <location>
        <position position="985"/>
    </location>
</feature>
<evidence type="ECO:0000256" key="4">
    <source>
        <dbReference type="ARBA" id="ARBA00022737"/>
    </source>
</evidence>
<dbReference type="PROSITE" id="PS00136">
    <property type="entry name" value="SUBTILASE_ASP"/>
    <property type="match status" value="1"/>
</dbReference>
<evidence type="ECO:0000313" key="12">
    <source>
        <dbReference type="EMBL" id="HGG02252.1"/>
    </source>
</evidence>
<dbReference type="Pfam" id="PF03160">
    <property type="entry name" value="Calx-beta"/>
    <property type="match status" value="1"/>
</dbReference>
<feature type="active site" description="Charge relay system" evidence="8">
    <location>
        <position position="1357"/>
    </location>
</feature>
<dbReference type="Gene3D" id="2.60.40.10">
    <property type="entry name" value="Immunoglobulins"/>
    <property type="match status" value="3"/>
</dbReference>
<keyword evidence="3" id="KW-0732">Signal</keyword>
<dbReference type="InterPro" id="IPR023827">
    <property type="entry name" value="Peptidase_S8_Asp-AS"/>
</dbReference>
<dbReference type="Pfam" id="PF01483">
    <property type="entry name" value="P_proprotein"/>
    <property type="match status" value="1"/>
</dbReference>
<evidence type="ECO:0000256" key="2">
    <source>
        <dbReference type="ARBA" id="ARBA00022670"/>
    </source>
</evidence>
<dbReference type="Gene3D" id="2.60.120.260">
    <property type="entry name" value="Galactose-binding domain-like"/>
    <property type="match status" value="1"/>
</dbReference>
<keyword evidence="4" id="KW-0677">Repeat</keyword>
<dbReference type="Gene3D" id="2.60.40.2030">
    <property type="match status" value="1"/>
</dbReference>
<dbReference type="PROSITE" id="PS51892">
    <property type="entry name" value="SUBTILASE"/>
    <property type="match status" value="1"/>
</dbReference>
<dbReference type="InterPro" id="IPR008979">
    <property type="entry name" value="Galactose-bd-like_sf"/>
</dbReference>
<dbReference type="PANTHER" id="PTHR42884">
    <property type="entry name" value="PROPROTEIN CONVERTASE SUBTILISIN/KEXIN-RELATED"/>
    <property type="match status" value="1"/>
</dbReference>
<dbReference type="PRINTS" id="PR00723">
    <property type="entry name" value="SUBTILISIN"/>
</dbReference>
<feature type="domain" description="P/Homo B" evidence="11">
    <location>
        <begin position="1430"/>
        <end position="1570"/>
    </location>
</feature>
<keyword evidence="7" id="KW-0106">Calcium</keyword>
<dbReference type="SUPFAM" id="SSF49785">
    <property type="entry name" value="Galactose-binding domain-like"/>
    <property type="match status" value="1"/>
</dbReference>
<dbReference type="InterPro" id="IPR023828">
    <property type="entry name" value="Peptidase_S8_Ser-AS"/>
</dbReference>
<evidence type="ECO:0000256" key="3">
    <source>
        <dbReference type="ARBA" id="ARBA00022729"/>
    </source>
</evidence>
<protein>
    <recommendedName>
        <fullName evidence="11">P/Homo B domain-containing protein</fullName>
    </recommendedName>
</protein>
<evidence type="ECO:0000259" key="11">
    <source>
        <dbReference type="PROSITE" id="PS51829"/>
    </source>
</evidence>
<dbReference type="GO" id="GO:0016485">
    <property type="term" value="P:protein processing"/>
    <property type="evidence" value="ECO:0007669"/>
    <property type="project" value="TreeGrafter"/>
</dbReference>
<dbReference type="SUPFAM" id="SSF52743">
    <property type="entry name" value="Subtilisin-like"/>
    <property type="match status" value="1"/>
</dbReference>
<gene>
    <name evidence="12" type="ORF">ENR15_16815</name>
</gene>
<dbReference type="Gene3D" id="2.60.120.380">
    <property type="match status" value="1"/>
</dbReference>
<dbReference type="EMBL" id="DSPX01000171">
    <property type="protein sequence ID" value="HGG02252.1"/>
    <property type="molecule type" value="Genomic_DNA"/>
</dbReference>